<gene>
    <name evidence="2" type="ORF">PVAP13_8NG087800</name>
</gene>
<sequence length="90" mass="10129">MIKCHKLLSELAEQAASRAHGLQQAGEGLRLSVNQECQLQEITGLRGELEKLRTESAQEIDLLQKNLGNQANDKSSLEEKNKFLQEKNKK</sequence>
<proteinExistence type="predicted"/>
<feature type="region of interest" description="Disordered" evidence="1">
    <location>
        <begin position="70"/>
        <end position="90"/>
    </location>
</feature>
<dbReference type="Proteomes" id="UP000823388">
    <property type="component" value="Chromosome 8N"/>
</dbReference>
<evidence type="ECO:0000256" key="1">
    <source>
        <dbReference type="SAM" id="MobiDB-lite"/>
    </source>
</evidence>
<reference evidence="2" key="1">
    <citation type="submission" date="2020-05" db="EMBL/GenBank/DDBJ databases">
        <title>WGS assembly of Panicum virgatum.</title>
        <authorList>
            <person name="Lovell J.T."/>
            <person name="Jenkins J."/>
            <person name="Shu S."/>
            <person name="Juenger T.E."/>
            <person name="Schmutz J."/>
        </authorList>
    </citation>
    <scope>NUCLEOTIDE SEQUENCE</scope>
    <source>
        <strain evidence="2">AP13</strain>
    </source>
</reference>
<name>A0A8T0PFQ5_PANVG</name>
<feature type="compositionally biased region" description="Basic and acidic residues" evidence="1">
    <location>
        <begin position="75"/>
        <end position="90"/>
    </location>
</feature>
<accession>A0A8T0PFQ5</accession>
<organism evidence="2 3">
    <name type="scientific">Panicum virgatum</name>
    <name type="common">Blackwell switchgrass</name>
    <dbReference type="NCBI Taxonomy" id="38727"/>
    <lineage>
        <taxon>Eukaryota</taxon>
        <taxon>Viridiplantae</taxon>
        <taxon>Streptophyta</taxon>
        <taxon>Embryophyta</taxon>
        <taxon>Tracheophyta</taxon>
        <taxon>Spermatophyta</taxon>
        <taxon>Magnoliopsida</taxon>
        <taxon>Liliopsida</taxon>
        <taxon>Poales</taxon>
        <taxon>Poaceae</taxon>
        <taxon>PACMAD clade</taxon>
        <taxon>Panicoideae</taxon>
        <taxon>Panicodae</taxon>
        <taxon>Paniceae</taxon>
        <taxon>Panicinae</taxon>
        <taxon>Panicum</taxon>
        <taxon>Panicum sect. Hiantes</taxon>
    </lineage>
</organism>
<evidence type="ECO:0000313" key="2">
    <source>
        <dbReference type="EMBL" id="KAG2557254.1"/>
    </source>
</evidence>
<evidence type="ECO:0000313" key="3">
    <source>
        <dbReference type="Proteomes" id="UP000823388"/>
    </source>
</evidence>
<protein>
    <submittedName>
        <fullName evidence="2">Uncharacterized protein</fullName>
    </submittedName>
</protein>
<comment type="caution">
    <text evidence="2">The sequence shown here is derived from an EMBL/GenBank/DDBJ whole genome shotgun (WGS) entry which is preliminary data.</text>
</comment>
<dbReference type="EMBL" id="CM029052">
    <property type="protein sequence ID" value="KAG2557254.1"/>
    <property type="molecule type" value="Genomic_DNA"/>
</dbReference>
<dbReference type="AlphaFoldDB" id="A0A8T0PFQ5"/>
<keyword evidence="3" id="KW-1185">Reference proteome</keyword>